<name>F0JHP9_9BACT</name>
<evidence type="ECO:0000313" key="3">
    <source>
        <dbReference type="EMBL" id="EGB15285.1"/>
    </source>
</evidence>
<gene>
    <name evidence="3" type="ORF">DND132_2080</name>
</gene>
<evidence type="ECO:0000256" key="2">
    <source>
        <dbReference type="SAM" id="MobiDB-lite"/>
    </source>
</evidence>
<dbReference type="KEGG" id="ddn:DND132_2080"/>
<dbReference type="STRING" id="641491.DND132_2080"/>
<evidence type="ECO:0000256" key="1">
    <source>
        <dbReference type="SAM" id="Coils"/>
    </source>
</evidence>
<dbReference type="Proteomes" id="UP000007845">
    <property type="component" value="Chromosome"/>
</dbReference>
<keyword evidence="4" id="KW-1185">Reference proteome</keyword>
<protein>
    <submittedName>
        <fullName evidence="3">Uncharacterized protein</fullName>
    </submittedName>
</protein>
<accession>F0JHP9</accession>
<dbReference type="HOGENOM" id="CLU_140902_0_0_7"/>
<feature type="coiled-coil region" evidence="1">
    <location>
        <begin position="69"/>
        <end position="127"/>
    </location>
</feature>
<dbReference type="EMBL" id="CP003220">
    <property type="protein sequence ID" value="EGB15285.1"/>
    <property type="molecule type" value="Genomic_DNA"/>
</dbReference>
<organism evidence="3 4">
    <name type="scientific">Pseudodesulfovibrio mercurii</name>
    <dbReference type="NCBI Taxonomy" id="641491"/>
    <lineage>
        <taxon>Bacteria</taxon>
        <taxon>Pseudomonadati</taxon>
        <taxon>Thermodesulfobacteriota</taxon>
        <taxon>Desulfovibrionia</taxon>
        <taxon>Desulfovibrionales</taxon>
        <taxon>Desulfovibrionaceae</taxon>
    </lineage>
</organism>
<sequence length="152" mass="16610">MAIESLMQQTGVFVDTLTVKPAATVKTETEVAQDAVTPEQGDTVTISEEGRALIAMESLGKSDDESDQETDMDQTIDSLKDRIQKLEEEIKALEDGDLPEDRKQTQIQEKENMLMDLRDQLLKAQQTKLKADGMAEGGGTRANGFGNTAGTF</sequence>
<proteinExistence type="predicted"/>
<feature type="region of interest" description="Disordered" evidence="2">
    <location>
        <begin position="132"/>
        <end position="152"/>
    </location>
</feature>
<dbReference type="eggNOG" id="ENOG50318CC">
    <property type="taxonomic scope" value="Bacteria"/>
</dbReference>
<keyword evidence="1" id="KW-0175">Coiled coil</keyword>
<reference evidence="3 4" key="1">
    <citation type="journal article" date="2011" name="J. Bacteriol.">
        <title>Genome sequence of the mercury-methylating strain Desulfovibrio desulfuricans ND132.</title>
        <authorList>
            <person name="Brown S.D."/>
            <person name="Gilmour C.C."/>
            <person name="Kucken A.M."/>
            <person name="Wall J.D."/>
            <person name="Elias D.A."/>
            <person name="Brandt C.C."/>
            <person name="Podar M."/>
            <person name="Chertkov O."/>
            <person name="Held B."/>
            <person name="Bruce D.C."/>
            <person name="Detter J.C."/>
            <person name="Tapia R."/>
            <person name="Han C.S."/>
            <person name="Goodwin L.A."/>
            <person name="Cheng J.F."/>
            <person name="Pitluck S."/>
            <person name="Woyke T."/>
            <person name="Mikhailova N."/>
            <person name="Ivanova N.N."/>
            <person name="Han J."/>
            <person name="Lucas S."/>
            <person name="Lapidus A.L."/>
            <person name="Land M.L."/>
            <person name="Hauser L.J."/>
            <person name="Palumbo A.V."/>
        </authorList>
    </citation>
    <scope>NUCLEOTIDE SEQUENCE [LARGE SCALE GENOMIC DNA]</scope>
    <source>
        <strain evidence="3 4">ND132</strain>
    </source>
</reference>
<evidence type="ECO:0000313" key="4">
    <source>
        <dbReference type="Proteomes" id="UP000007845"/>
    </source>
</evidence>
<dbReference type="OrthoDB" id="5465081at2"/>
<dbReference type="RefSeq" id="WP_014322712.1">
    <property type="nucleotide sequence ID" value="NC_016803.1"/>
</dbReference>
<dbReference type="AlphaFoldDB" id="F0JHP9"/>